<dbReference type="Proteomes" id="UP001370758">
    <property type="component" value="Unassembled WGS sequence"/>
</dbReference>
<keyword evidence="3" id="KW-1185">Reference proteome</keyword>
<dbReference type="CDD" id="cd09917">
    <property type="entry name" value="F-box_SF"/>
    <property type="match status" value="1"/>
</dbReference>
<organism evidence="2 3">
    <name type="scientific">Arthrobotrys musiformis</name>
    <dbReference type="NCBI Taxonomy" id="47236"/>
    <lineage>
        <taxon>Eukaryota</taxon>
        <taxon>Fungi</taxon>
        <taxon>Dikarya</taxon>
        <taxon>Ascomycota</taxon>
        <taxon>Pezizomycotina</taxon>
        <taxon>Orbiliomycetes</taxon>
        <taxon>Orbiliales</taxon>
        <taxon>Orbiliaceae</taxon>
        <taxon>Arthrobotrys</taxon>
    </lineage>
</organism>
<comment type="caution">
    <text evidence="2">The sequence shown here is derived from an EMBL/GenBank/DDBJ whole genome shotgun (WGS) entry which is preliminary data.</text>
</comment>
<name>A0AAV9WM75_9PEZI</name>
<protein>
    <recommendedName>
        <fullName evidence="1">F-box domain-containing protein</fullName>
    </recommendedName>
</protein>
<reference evidence="2 3" key="1">
    <citation type="submission" date="2023-08" db="EMBL/GenBank/DDBJ databases">
        <authorList>
            <person name="Palmer J.M."/>
        </authorList>
    </citation>
    <scope>NUCLEOTIDE SEQUENCE [LARGE SCALE GENOMIC DNA]</scope>
    <source>
        <strain evidence="2 3">TWF481</strain>
    </source>
</reference>
<evidence type="ECO:0000259" key="1">
    <source>
        <dbReference type="PROSITE" id="PS50181"/>
    </source>
</evidence>
<accession>A0AAV9WM75</accession>
<gene>
    <name evidence="2" type="ORF">TWF481_006378</name>
</gene>
<evidence type="ECO:0000313" key="2">
    <source>
        <dbReference type="EMBL" id="KAK6507958.1"/>
    </source>
</evidence>
<dbReference type="InterPro" id="IPR036047">
    <property type="entry name" value="F-box-like_dom_sf"/>
</dbReference>
<dbReference type="Pfam" id="PF00646">
    <property type="entry name" value="F-box"/>
    <property type="match status" value="1"/>
</dbReference>
<sequence length="222" mass="25156">MAPSKILSLPPELHCEILSHLNRSHHVAAALVCPLWHCIISSAPFQNKRLPYSTNPPRPRKWLAANSILFSARLKMKMTFGCTEDSKELQPRFFWRYGDCGDKRYFEITNSGLLDEPALIKPPNPTLDKPERFYIYGKIITLKTHDGTEVSRPSRFQTKLFDLEDITTVKRLAQRTAEDVVPRIPAAAALGCMGDMEFVIQIAEVRGESNAPNFPRPCVDSF</sequence>
<dbReference type="PROSITE" id="PS50181">
    <property type="entry name" value="FBOX"/>
    <property type="match status" value="1"/>
</dbReference>
<dbReference type="SMART" id="SM00256">
    <property type="entry name" value="FBOX"/>
    <property type="match status" value="1"/>
</dbReference>
<dbReference type="InterPro" id="IPR001810">
    <property type="entry name" value="F-box_dom"/>
</dbReference>
<feature type="domain" description="F-box" evidence="1">
    <location>
        <begin position="3"/>
        <end position="50"/>
    </location>
</feature>
<dbReference type="EMBL" id="JAVHJL010000003">
    <property type="protein sequence ID" value="KAK6507958.1"/>
    <property type="molecule type" value="Genomic_DNA"/>
</dbReference>
<dbReference type="SUPFAM" id="SSF81383">
    <property type="entry name" value="F-box domain"/>
    <property type="match status" value="1"/>
</dbReference>
<evidence type="ECO:0000313" key="3">
    <source>
        <dbReference type="Proteomes" id="UP001370758"/>
    </source>
</evidence>
<proteinExistence type="predicted"/>
<dbReference type="AlphaFoldDB" id="A0AAV9WM75"/>
<dbReference type="Gene3D" id="1.20.1280.50">
    <property type="match status" value="1"/>
</dbReference>